<evidence type="ECO:0000313" key="1">
    <source>
        <dbReference type="EMBL" id="WDH82491.1"/>
    </source>
</evidence>
<gene>
    <name evidence="1" type="ORF">PUW23_24100</name>
</gene>
<proteinExistence type="predicted"/>
<protein>
    <recommendedName>
        <fullName evidence="3">BclA C-terminal domain-containing protein</fullName>
    </recommendedName>
</protein>
<evidence type="ECO:0000313" key="2">
    <source>
        <dbReference type="Proteomes" id="UP001220962"/>
    </source>
</evidence>
<dbReference type="AlphaFoldDB" id="A0AAX3MXZ6"/>
<accession>A0AAX3MXZ6</accession>
<name>A0AAX3MXZ6_9BACL</name>
<organism evidence="1 2">
    <name type="scientific">Paenibacillus urinalis</name>
    <dbReference type="NCBI Taxonomy" id="521520"/>
    <lineage>
        <taxon>Bacteria</taxon>
        <taxon>Bacillati</taxon>
        <taxon>Bacillota</taxon>
        <taxon>Bacilli</taxon>
        <taxon>Bacillales</taxon>
        <taxon>Paenibacillaceae</taxon>
        <taxon>Paenibacillus</taxon>
    </lineage>
</organism>
<dbReference type="EMBL" id="CP118101">
    <property type="protein sequence ID" value="WDH82491.1"/>
    <property type="molecule type" value="Genomic_DNA"/>
</dbReference>
<reference evidence="1" key="1">
    <citation type="submission" date="2023-02" db="EMBL/GenBank/DDBJ databases">
        <title>Pathogen: clinical or host-associated sample.</title>
        <authorList>
            <person name="Hergert J."/>
            <person name="Casey R."/>
            <person name="Wagner J."/>
            <person name="Young E.L."/>
            <person name="Oakeson K.F."/>
        </authorList>
    </citation>
    <scope>NUCLEOTIDE SEQUENCE</scope>
    <source>
        <strain evidence="1">2022CK-00830</strain>
    </source>
</reference>
<dbReference type="RefSeq" id="WP_274359164.1">
    <property type="nucleotide sequence ID" value="NZ_CP118101.1"/>
</dbReference>
<dbReference type="Proteomes" id="UP001220962">
    <property type="component" value="Chromosome"/>
</dbReference>
<sequence length="193" mass="19548">MPNDHIFGSANKPLADRNVNTYQAPAIGAPPESSTGRAGALFTAGATNSTSLGLLGGSVIITVQITNPAGSGRNVYISRITGGINVALNLLSSFTGTLAIVRNETLGSPALLTPANTNFASSSTSLMTARSSNTASTGGTPVLSMPLATGPFSFDEIGRFIVPPGQSYTLTVSGSLSVAGLLASTANVMWWEA</sequence>
<evidence type="ECO:0008006" key="3">
    <source>
        <dbReference type="Google" id="ProtNLM"/>
    </source>
</evidence>